<organism evidence="1 2">
    <name type="scientific">Pleurodeles waltl</name>
    <name type="common">Iberian ribbed newt</name>
    <dbReference type="NCBI Taxonomy" id="8319"/>
    <lineage>
        <taxon>Eukaryota</taxon>
        <taxon>Metazoa</taxon>
        <taxon>Chordata</taxon>
        <taxon>Craniata</taxon>
        <taxon>Vertebrata</taxon>
        <taxon>Euteleostomi</taxon>
        <taxon>Amphibia</taxon>
        <taxon>Batrachia</taxon>
        <taxon>Caudata</taxon>
        <taxon>Salamandroidea</taxon>
        <taxon>Salamandridae</taxon>
        <taxon>Pleurodelinae</taxon>
        <taxon>Pleurodeles</taxon>
    </lineage>
</organism>
<reference evidence="1" key="1">
    <citation type="journal article" date="2022" name="bioRxiv">
        <title>Sequencing and chromosome-scale assembly of the giantPleurodeles waltlgenome.</title>
        <authorList>
            <person name="Brown T."/>
            <person name="Elewa A."/>
            <person name="Iarovenko S."/>
            <person name="Subramanian E."/>
            <person name="Araus A.J."/>
            <person name="Petzold A."/>
            <person name="Susuki M."/>
            <person name="Suzuki K.-i.T."/>
            <person name="Hayashi T."/>
            <person name="Toyoda A."/>
            <person name="Oliveira C."/>
            <person name="Osipova E."/>
            <person name="Leigh N.D."/>
            <person name="Simon A."/>
            <person name="Yun M.H."/>
        </authorList>
    </citation>
    <scope>NUCLEOTIDE SEQUENCE</scope>
    <source>
        <strain evidence="1">20211129_DDA</strain>
        <tissue evidence="1">Liver</tissue>
    </source>
</reference>
<gene>
    <name evidence="1" type="ORF">NDU88_003333</name>
</gene>
<dbReference type="AlphaFoldDB" id="A0AAV7T4H1"/>
<dbReference type="PANTHER" id="PTHR19446">
    <property type="entry name" value="REVERSE TRANSCRIPTASES"/>
    <property type="match status" value="1"/>
</dbReference>
<comment type="caution">
    <text evidence="1">The sequence shown here is derived from an EMBL/GenBank/DDBJ whole genome shotgun (WGS) entry which is preliminary data.</text>
</comment>
<evidence type="ECO:0000313" key="1">
    <source>
        <dbReference type="EMBL" id="KAJ1171472.1"/>
    </source>
</evidence>
<protein>
    <submittedName>
        <fullName evidence="1">Uncharacterized protein</fullName>
    </submittedName>
</protein>
<evidence type="ECO:0000313" key="2">
    <source>
        <dbReference type="Proteomes" id="UP001066276"/>
    </source>
</evidence>
<dbReference type="Proteomes" id="UP001066276">
    <property type="component" value="Chromosome 4_1"/>
</dbReference>
<dbReference type="EMBL" id="JANPWB010000007">
    <property type="protein sequence ID" value="KAJ1171472.1"/>
    <property type="molecule type" value="Genomic_DNA"/>
</dbReference>
<accession>A0AAV7T4H1</accession>
<name>A0AAV7T4H1_PLEWA</name>
<keyword evidence="2" id="KW-1185">Reference proteome</keyword>
<proteinExistence type="predicted"/>
<sequence length="223" mass="24497">MIGLFGQERTRALRGVLAKEGTVCKSNESIAEAFAAYYEEVYTLVTQILEEDCAELLRDIPLPGLSDAEKGDLDAELTEVEVASALQGLQSGKAAGTNGVPVELFKCLGSRVTKHMLAKFREAQEVGLLSLDQRTLTIVLILKKDRPLERCASYRPISLLNTEAKVLAKALATRLHAIIAKLTHPYQSGIMPSRSTRLNLRILYGVPSYYPWPSVPQTQCAHS</sequence>